<comment type="cofactor">
    <cofactor evidence="1 5">
        <name>pyridoxal 5'-phosphate</name>
        <dbReference type="ChEBI" id="CHEBI:597326"/>
    </cofactor>
</comment>
<name>A0AB33KN97_9ACTN</name>
<dbReference type="Gene3D" id="3.40.640.10">
    <property type="entry name" value="Type I PLP-dependent aspartate aminotransferase-like (Major domain)"/>
    <property type="match status" value="1"/>
</dbReference>
<evidence type="ECO:0000256" key="3">
    <source>
        <dbReference type="ARBA" id="ARBA00022898"/>
    </source>
</evidence>
<dbReference type="EMBL" id="AP035884">
    <property type="protein sequence ID" value="BFP56944.1"/>
    <property type="molecule type" value="Genomic_DNA"/>
</dbReference>
<dbReference type="InterPro" id="IPR015422">
    <property type="entry name" value="PyrdxlP-dep_Trfase_small"/>
</dbReference>
<dbReference type="InterPro" id="IPR015421">
    <property type="entry name" value="PyrdxlP-dep_Trfase_major"/>
</dbReference>
<dbReference type="PANTHER" id="PTHR21152">
    <property type="entry name" value="AMINOTRANSFERASE CLASS V"/>
    <property type="match status" value="1"/>
</dbReference>
<dbReference type="Pfam" id="PF00266">
    <property type="entry name" value="Aminotran_5"/>
    <property type="match status" value="1"/>
</dbReference>
<dbReference type="AlphaFoldDB" id="A0AB33KN97"/>
<evidence type="ECO:0000259" key="6">
    <source>
        <dbReference type="Pfam" id="PF00266"/>
    </source>
</evidence>
<dbReference type="PIRSF" id="PIRSF000524">
    <property type="entry name" value="SPT"/>
    <property type="match status" value="1"/>
</dbReference>
<gene>
    <name evidence="7" type="ORF">SCMC78_67510</name>
</gene>
<dbReference type="InterPro" id="IPR024169">
    <property type="entry name" value="SP_NH2Trfase/AEP_transaminase"/>
</dbReference>
<dbReference type="Gene3D" id="3.90.1150.10">
    <property type="entry name" value="Aspartate Aminotransferase, domain 1"/>
    <property type="match status" value="1"/>
</dbReference>
<protein>
    <submittedName>
        <fullName evidence="7">Serine-pyruvate aminotransferase</fullName>
    </submittedName>
</protein>
<dbReference type="GO" id="GO:0004760">
    <property type="term" value="F:L-serine-pyruvate transaminase activity"/>
    <property type="evidence" value="ECO:0007669"/>
    <property type="project" value="TreeGrafter"/>
</dbReference>
<sequence length="386" mass="41413">MRKYRLAVPGPTPLPPEVAAVATLPIEDERTERYSAVFMRVIDGLREVLRTRNELLLFTSSMTGAFEGAMQNLFSPGDRMLVVNNGAFASRWTELTRRFGLDVVEVASEWGRPVDMERVARAVAATPDLVAAVAVHCETSTGVVNDMRAFGEATRSVVSIVDSASGVGACELRTDEWGLDVVVAGCQKALMTPPGLAFVSLSPDAWLLHRRATLPRYYFDWDKARDAMLADIPGTPWTPAISLISQLDVALRGLLDEGVDETLARHVRLGRMARAGVLGMGLELFSPDDDRGAAVTAVRLPEGIDSRALVGHLLAEYGVQLADSAGPLAGRVVRIGHCGHVDAFDVVTVLSAFGLALRDLGHPLDVGNGVAAALRVTSPTLVRGLR</sequence>
<dbReference type="GO" id="GO:0019265">
    <property type="term" value="P:glycine biosynthetic process, by transamination of glyoxylate"/>
    <property type="evidence" value="ECO:0007669"/>
    <property type="project" value="TreeGrafter"/>
</dbReference>
<dbReference type="RefSeq" id="WP_408054667.1">
    <property type="nucleotide sequence ID" value="NZ_AP035884.1"/>
</dbReference>
<keyword evidence="7" id="KW-0032">Aminotransferase</keyword>
<dbReference type="InterPro" id="IPR015424">
    <property type="entry name" value="PyrdxlP-dep_Trfase"/>
</dbReference>
<proteinExistence type="inferred from homology"/>
<dbReference type="PANTHER" id="PTHR21152:SF40">
    <property type="entry name" value="ALANINE--GLYOXYLATE AMINOTRANSFERASE"/>
    <property type="match status" value="1"/>
</dbReference>
<organism evidence="7">
    <name type="scientific">Streptomyces sp. CMC78</name>
    <dbReference type="NCBI Taxonomy" id="3231512"/>
    <lineage>
        <taxon>Bacteria</taxon>
        <taxon>Bacillati</taxon>
        <taxon>Actinomycetota</taxon>
        <taxon>Actinomycetes</taxon>
        <taxon>Kitasatosporales</taxon>
        <taxon>Streptomycetaceae</taxon>
        <taxon>Streptomyces</taxon>
    </lineage>
</organism>
<evidence type="ECO:0000256" key="2">
    <source>
        <dbReference type="ARBA" id="ARBA00009236"/>
    </source>
</evidence>
<evidence type="ECO:0000256" key="1">
    <source>
        <dbReference type="ARBA" id="ARBA00001933"/>
    </source>
</evidence>
<reference evidence="7" key="1">
    <citation type="submission" date="2024-07" db="EMBL/GenBank/DDBJ databases">
        <title>Complete genome sequences of cellulolytic bacteria, Kitasatospora sp. CMC57 and Streptomyces sp. CMC78, isolated from Japanese agricultural soil.</title>
        <authorList>
            <person name="Hashimoto T."/>
            <person name="Ito M."/>
            <person name="Iwamoto M."/>
            <person name="Fukahori D."/>
            <person name="Shoda T."/>
            <person name="Sakoda M."/>
            <person name="Morohoshi T."/>
            <person name="Mitsuboshi M."/>
            <person name="Nishizawa T."/>
        </authorList>
    </citation>
    <scope>NUCLEOTIDE SEQUENCE</scope>
    <source>
        <strain evidence="7">CMC78</strain>
    </source>
</reference>
<evidence type="ECO:0000313" key="7">
    <source>
        <dbReference type="EMBL" id="BFP56944.1"/>
    </source>
</evidence>
<evidence type="ECO:0000256" key="4">
    <source>
        <dbReference type="PIRSR" id="PIRSR000524-1"/>
    </source>
</evidence>
<feature type="modified residue" description="N6-(pyridoxal phosphate)lysine" evidence="5">
    <location>
        <position position="188"/>
    </location>
</feature>
<feature type="domain" description="Aminotransferase class V" evidence="6">
    <location>
        <begin position="43"/>
        <end position="321"/>
    </location>
</feature>
<dbReference type="SUPFAM" id="SSF53383">
    <property type="entry name" value="PLP-dependent transferases"/>
    <property type="match status" value="1"/>
</dbReference>
<keyword evidence="7" id="KW-0808">Transferase</keyword>
<accession>A0AB33KN97</accession>
<dbReference type="KEGG" id="stcm:SCMC78_67510"/>
<keyword evidence="3 5" id="KW-0663">Pyridoxal phosphate</keyword>
<evidence type="ECO:0000256" key="5">
    <source>
        <dbReference type="PIRSR" id="PIRSR000524-50"/>
    </source>
</evidence>
<dbReference type="GO" id="GO:0008453">
    <property type="term" value="F:alanine-glyoxylate transaminase activity"/>
    <property type="evidence" value="ECO:0007669"/>
    <property type="project" value="TreeGrafter"/>
</dbReference>
<comment type="similarity">
    <text evidence="2">Belongs to the class-V pyridoxal-phosphate-dependent aminotransferase family.</text>
</comment>
<feature type="binding site" evidence="4">
    <location>
        <position position="334"/>
    </location>
    <ligand>
        <name>substrate</name>
    </ligand>
</feature>
<dbReference type="InterPro" id="IPR000192">
    <property type="entry name" value="Aminotrans_V_dom"/>
</dbReference>